<dbReference type="EMBL" id="JAYRBN010000027">
    <property type="protein sequence ID" value="KAL2749261.1"/>
    <property type="molecule type" value="Genomic_DNA"/>
</dbReference>
<proteinExistence type="predicted"/>
<reference evidence="1 2" key="1">
    <citation type="journal article" date="2024" name="Ann. Entomol. Soc. Am.">
        <title>Genomic analyses of the southern and eastern yellowjacket wasps (Hymenoptera: Vespidae) reveal evolutionary signatures of social life.</title>
        <authorList>
            <person name="Catto M.A."/>
            <person name="Caine P.B."/>
            <person name="Orr S.E."/>
            <person name="Hunt B.G."/>
            <person name="Goodisman M.A.D."/>
        </authorList>
    </citation>
    <scope>NUCLEOTIDE SEQUENCE [LARGE SCALE GENOMIC DNA]</scope>
    <source>
        <strain evidence="1">232</strain>
        <tissue evidence="1">Head and thorax</tissue>
    </source>
</reference>
<dbReference type="Proteomes" id="UP001607303">
    <property type="component" value="Unassembled WGS sequence"/>
</dbReference>
<protein>
    <submittedName>
        <fullName evidence="1">Uncharacterized protein</fullName>
    </submittedName>
</protein>
<accession>A0ABD2CVU0</accession>
<comment type="caution">
    <text evidence="1">The sequence shown here is derived from an EMBL/GenBank/DDBJ whole genome shotgun (WGS) entry which is preliminary data.</text>
</comment>
<keyword evidence="2" id="KW-1185">Reference proteome</keyword>
<evidence type="ECO:0000313" key="1">
    <source>
        <dbReference type="EMBL" id="KAL2749261.1"/>
    </source>
</evidence>
<sequence>MSRYLTSINSNVCDIKHQHNSLFEPAENYEKQLTIYPLPTPPHYFRRISTLLMENASSRPAPPLRKRFLRNKKYSDHSSLKAPDAMGQSSCRCTAEMISVIVVTVRLSPGYRLCGGGRNNSMDIVKQSY</sequence>
<evidence type="ECO:0000313" key="2">
    <source>
        <dbReference type="Proteomes" id="UP001607303"/>
    </source>
</evidence>
<gene>
    <name evidence="1" type="ORF">V1477_002201</name>
</gene>
<organism evidence="1 2">
    <name type="scientific">Vespula maculifrons</name>
    <name type="common">Eastern yellow jacket</name>
    <name type="synonym">Wasp</name>
    <dbReference type="NCBI Taxonomy" id="7453"/>
    <lineage>
        <taxon>Eukaryota</taxon>
        <taxon>Metazoa</taxon>
        <taxon>Ecdysozoa</taxon>
        <taxon>Arthropoda</taxon>
        <taxon>Hexapoda</taxon>
        <taxon>Insecta</taxon>
        <taxon>Pterygota</taxon>
        <taxon>Neoptera</taxon>
        <taxon>Endopterygota</taxon>
        <taxon>Hymenoptera</taxon>
        <taxon>Apocrita</taxon>
        <taxon>Aculeata</taxon>
        <taxon>Vespoidea</taxon>
        <taxon>Vespidae</taxon>
        <taxon>Vespinae</taxon>
        <taxon>Vespula</taxon>
    </lineage>
</organism>
<name>A0ABD2CVU0_VESMC</name>
<dbReference type="AlphaFoldDB" id="A0ABD2CVU0"/>